<evidence type="ECO:0000313" key="10">
    <source>
        <dbReference type="Proteomes" id="UP000085678"/>
    </source>
</evidence>
<organism evidence="10 11">
    <name type="scientific">Lingula anatina</name>
    <name type="common">Brachiopod</name>
    <name type="synonym">Lingula unguis</name>
    <dbReference type="NCBI Taxonomy" id="7574"/>
    <lineage>
        <taxon>Eukaryota</taxon>
        <taxon>Metazoa</taxon>
        <taxon>Spiralia</taxon>
        <taxon>Lophotrochozoa</taxon>
        <taxon>Brachiopoda</taxon>
        <taxon>Linguliformea</taxon>
        <taxon>Lingulata</taxon>
        <taxon>Lingulida</taxon>
        <taxon>Linguloidea</taxon>
        <taxon>Lingulidae</taxon>
        <taxon>Lingula</taxon>
    </lineage>
</organism>
<comment type="similarity">
    <text evidence="2 9">Belongs to the sulfotransferase 2 family.</text>
</comment>
<sequence length="397" mass="45378">MRMRVKSIFRRIPPGVRYLVRILAVSVLFITLLALFSHSMGGEDEIAQGAAANARRVRRMEKVCEMQGLAEGTSKLMSKLREPEGLILPIQFVVDDVFNVLYCQIPKAGSTNVKRTFLLAHALKNDTEAAKKDVIDLQDMSPDQTWKNTKVEFSRLTEKTDEEAARILSNYTRMIIARHPFERLLSFYKMLFVASGYEDFSMKVNTVNLYRQICERYGWEPPPKNIKMITEPIKLPFPTFVQYVIDHDIRTRRGEWQINHNLDAHWLPMWRQCWPCTAHFDVIGQAETMDRDIAFITRKLGVKQRIVYPDDLKRRTASEVPIWFSQNITCNQLEALNELYSLDFDLFGYAPFDIKSVNCIWEDPAAIRKRAASIPIQNPAGAPAAPAAGAAPNPPAA</sequence>
<evidence type="ECO:0000256" key="9">
    <source>
        <dbReference type="RuleBase" id="RU364020"/>
    </source>
</evidence>
<dbReference type="Pfam" id="PF03567">
    <property type="entry name" value="Sulfotransfer_2"/>
    <property type="match status" value="1"/>
</dbReference>
<comment type="subcellular location">
    <subcellularLocation>
        <location evidence="1 9">Golgi apparatus membrane</location>
        <topology evidence="1 9">Single-pass type II membrane protein</topology>
    </subcellularLocation>
</comment>
<dbReference type="KEGG" id="lak:106160355"/>
<dbReference type="GO" id="GO:0008146">
    <property type="term" value="F:sulfotransferase activity"/>
    <property type="evidence" value="ECO:0007669"/>
    <property type="project" value="InterPro"/>
</dbReference>
<keyword evidence="9" id="KW-0735">Signal-anchor</keyword>
<name>A0A1S3I4U6_LINAN</name>
<dbReference type="GeneID" id="106160355"/>
<dbReference type="STRING" id="7574.A0A1S3I4U6"/>
<dbReference type="InParanoid" id="A0A1S3I4U6"/>
<keyword evidence="4" id="KW-0812">Transmembrane</keyword>
<keyword evidence="10" id="KW-1185">Reference proteome</keyword>
<evidence type="ECO:0000256" key="1">
    <source>
        <dbReference type="ARBA" id="ARBA00004323"/>
    </source>
</evidence>
<evidence type="ECO:0000313" key="11">
    <source>
        <dbReference type="RefSeq" id="XP_013392389.1"/>
    </source>
</evidence>
<dbReference type="EC" id="2.8.2.-" evidence="9"/>
<dbReference type="PANTHER" id="PTHR12137">
    <property type="entry name" value="CARBOHYDRATE SULFOTRANSFERASE"/>
    <property type="match status" value="1"/>
</dbReference>
<gene>
    <name evidence="11" type="primary">LOC106160355</name>
</gene>
<protein>
    <recommendedName>
        <fullName evidence="9">Carbohydrate sulfotransferase</fullName>
        <ecNumber evidence="9">2.8.2.-</ecNumber>
    </recommendedName>
</protein>
<dbReference type="OrthoDB" id="2019940at2759"/>
<reference evidence="11" key="1">
    <citation type="submission" date="2025-08" db="UniProtKB">
        <authorList>
            <consortium name="RefSeq"/>
        </authorList>
    </citation>
    <scope>IDENTIFICATION</scope>
    <source>
        <tissue evidence="11">Gonads</tissue>
    </source>
</reference>
<dbReference type="AlphaFoldDB" id="A0A1S3I4U6"/>
<dbReference type="PANTHER" id="PTHR12137:SF54">
    <property type="entry name" value="CARBOHYDRATE SULFOTRANSFERASE"/>
    <property type="match status" value="1"/>
</dbReference>
<evidence type="ECO:0000256" key="3">
    <source>
        <dbReference type="ARBA" id="ARBA00022679"/>
    </source>
</evidence>
<evidence type="ECO:0000256" key="2">
    <source>
        <dbReference type="ARBA" id="ARBA00006339"/>
    </source>
</evidence>
<evidence type="ECO:0000256" key="4">
    <source>
        <dbReference type="ARBA" id="ARBA00022692"/>
    </source>
</evidence>
<keyword evidence="6 9" id="KW-0333">Golgi apparatus</keyword>
<evidence type="ECO:0000256" key="7">
    <source>
        <dbReference type="ARBA" id="ARBA00023136"/>
    </source>
</evidence>
<dbReference type="RefSeq" id="XP_013392389.1">
    <property type="nucleotide sequence ID" value="XM_013536935.1"/>
</dbReference>
<keyword evidence="5" id="KW-1133">Transmembrane helix</keyword>
<keyword evidence="3 9" id="KW-0808">Transferase</keyword>
<dbReference type="GO" id="GO:0016051">
    <property type="term" value="P:carbohydrate biosynthetic process"/>
    <property type="evidence" value="ECO:0007669"/>
    <property type="project" value="InterPro"/>
</dbReference>
<dbReference type="Proteomes" id="UP000085678">
    <property type="component" value="Unplaced"/>
</dbReference>
<keyword evidence="7" id="KW-0472">Membrane</keyword>
<evidence type="ECO:0000256" key="8">
    <source>
        <dbReference type="ARBA" id="ARBA00023180"/>
    </source>
</evidence>
<proteinExistence type="inferred from homology"/>
<accession>A0A1S3I4U6</accession>
<dbReference type="InterPro" id="IPR018011">
    <property type="entry name" value="Carb_sulfotrans_8-10"/>
</dbReference>
<evidence type="ECO:0000256" key="5">
    <source>
        <dbReference type="ARBA" id="ARBA00022989"/>
    </source>
</evidence>
<keyword evidence="8 9" id="KW-0325">Glycoprotein</keyword>
<keyword evidence="9" id="KW-0119">Carbohydrate metabolism</keyword>
<dbReference type="InterPro" id="IPR005331">
    <property type="entry name" value="Sulfotransferase"/>
</dbReference>
<evidence type="ECO:0000256" key="6">
    <source>
        <dbReference type="ARBA" id="ARBA00023034"/>
    </source>
</evidence>
<dbReference type="GO" id="GO:0000139">
    <property type="term" value="C:Golgi membrane"/>
    <property type="evidence" value="ECO:0007669"/>
    <property type="project" value="UniProtKB-SubCell"/>
</dbReference>